<evidence type="ECO:0000256" key="2">
    <source>
        <dbReference type="ARBA" id="ARBA00022803"/>
    </source>
</evidence>
<dbReference type="eggNOG" id="KOG1840">
    <property type="taxonomic scope" value="Eukaryota"/>
</dbReference>
<dbReference type="PROSITE" id="PS50005">
    <property type="entry name" value="TPR"/>
    <property type="match status" value="4"/>
</dbReference>
<evidence type="ECO:0000313" key="6">
    <source>
        <dbReference type="Proteomes" id="UP000266841"/>
    </source>
</evidence>
<reference evidence="5 6" key="1">
    <citation type="journal article" date="2012" name="Genome Biol.">
        <title>Genome and low-iron response of an oceanic diatom adapted to chronic iron limitation.</title>
        <authorList>
            <person name="Lommer M."/>
            <person name="Specht M."/>
            <person name="Roy A.S."/>
            <person name="Kraemer L."/>
            <person name="Andreson R."/>
            <person name="Gutowska M.A."/>
            <person name="Wolf J."/>
            <person name="Bergner S.V."/>
            <person name="Schilhabel M.B."/>
            <person name="Klostermeier U.C."/>
            <person name="Beiko R.G."/>
            <person name="Rosenstiel P."/>
            <person name="Hippler M."/>
            <person name="Laroche J."/>
        </authorList>
    </citation>
    <scope>NUCLEOTIDE SEQUENCE [LARGE SCALE GENOMIC DNA]</scope>
    <source>
        <strain evidence="5 6">CCMP1005</strain>
    </source>
</reference>
<dbReference type="EMBL" id="AGNL01047733">
    <property type="protein sequence ID" value="EJK46479.1"/>
    <property type="molecule type" value="Genomic_DNA"/>
</dbReference>
<evidence type="ECO:0008006" key="7">
    <source>
        <dbReference type="Google" id="ProtNLM"/>
    </source>
</evidence>
<evidence type="ECO:0000256" key="1">
    <source>
        <dbReference type="ARBA" id="ARBA00022737"/>
    </source>
</evidence>
<evidence type="ECO:0000256" key="3">
    <source>
        <dbReference type="PROSITE-ProRule" id="PRU00339"/>
    </source>
</evidence>
<dbReference type="InterPro" id="IPR011990">
    <property type="entry name" value="TPR-like_helical_dom_sf"/>
</dbReference>
<feature type="compositionally biased region" description="Polar residues" evidence="4">
    <location>
        <begin position="720"/>
        <end position="730"/>
    </location>
</feature>
<feature type="region of interest" description="Disordered" evidence="4">
    <location>
        <begin position="715"/>
        <end position="769"/>
    </location>
</feature>
<name>K0R4B3_THAOC</name>
<dbReference type="AlphaFoldDB" id="K0R4B3"/>
<organism evidence="5 6">
    <name type="scientific">Thalassiosira oceanica</name>
    <name type="common">Marine diatom</name>
    <dbReference type="NCBI Taxonomy" id="159749"/>
    <lineage>
        <taxon>Eukaryota</taxon>
        <taxon>Sar</taxon>
        <taxon>Stramenopiles</taxon>
        <taxon>Ochrophyta</taxon>
        <taxon>Bacillariophyta</taxon>
        <taxon>Coscinodiscophyceae</taxon>
        <taxon>Thalassiosirophycidae</taxon>
        <taxon>Thalassiosirales</taxon>
        <taxon>Thalassiosiraceae</taxon>
        <taxon>Thalassiosira</taxon>
    </lineage>
</organism>
<feature type="repeat" description="TPR" evidence="3">
    <location>
        <begin position="884"/>
        <end position="917"/>
    </location>
</feature>
<feature type="repeat" description="TPR" evidence="3">
    <location>
        <begin position="925"/>
        <end position="958"/>
    </location>
</feature>
<keyword evidence="1" id="KW-0677">Repeat</keyword>
<evidence type="ECO:0000256" key="4">
    <source>
        <dbReference type="SAM" id="MobiDB-lite"/>
    </source>
</evidence>
<sequence>RRAGEESGRASGGGGDDDARRTRLLGEIGEAVQLVGEAIGALGGGTAVGPGRRSAEMEQYEAALAIKTDAHGCGGTGSTDGGTDGTPHESVADALFLMGRHHQRSRSYRSAQRCYDRALRTYRAVLGHECIPVSSVLHDIGVMYHGRGDHGAARKCLGRSLSMRIALLGSDDLSVADGHCWVGKIERERGEYRRARECFLEAHRIKVKRLGKGHVGTAEVLQNVGVVCDDLGWHSESLSCYRDALLIRMANSTDPSDLDGSADVCESLECIANVYRARGEADRALQFFGQCLRRRRRVVADPASTRSHVTSLLQTYEDGEGFFFRRLYTLRHVSHFVGSRRAYLPVILLTKSQAKLRSDDGAASDARVGPLLVEMGTLYDQRLGKQSRALVHYQKGLQVFQRTKDYGQIGSALCLIGSVHVRRGDGDKALKCYRDSLVMRRLSSGGNGETPEIAETLHSIGNCEAKDGRFEDCLESYNSALEMKRKVFGDVDHVSIAKTEHCIGLALLQLGQYDEALTSFDSSLKARRSQLGQDHLDVAFSLHSIGRIYLHQGNEDEATTCLIESMRIKKLRLPENHVSLAETQHLLGSLYTKKDRHSDSIPMLKSALVAYKSCRDCEVIKSDVLDLLGAAYARIGETGHAILSYEHSLKIKKAIVGREDVACANVLMEIGRLKSAKEDIDGALIAFKEGAFPDGASRVACRNVARRSPSLSLSRLLSEADTQTDVQQEPSQERRAAHTGGTHTGAPQQRGHGPAVFRRGAQDTPEASRFEPQGLKSYTFLNEAIGIFKNLDETDTDQCADAYRELGRSQLFNGDSESALVSLEKCLDLREGIHGCDSEKWAEIAYDVGIAKFDSGHYDDAADLLEQYVRLQNTFDKADAVGLSNALLHLGKLSVKRRDPDDGLKFFEEALSLRRDLEDNEMAVSEVLFEIGMVRDSKKQYQESLACYEESLALRQSATGEDEETADTISRIGELRRMKGQFDVAMENLSSAIEMYKRTVGESHLSVASTYHSLGYVYDAKDDQKMAMKCHRDGLSVRKILLGGNHVKIASSLDDVAGVYQKQQDHEKALKCLREALRIRKLNLGNDDMEIGKTLFGMGIIFAAIDDNGKAMECYLASIEITAADGTNPKLQAQTLHQIGCVYAARCNYREALKNWRTCLSKYRESGLSDDNYMVACTLGNIEMAESALFSPA</sequence>
<feature type="repeat" description="TPR" evidence="3">
    <location>
        <begin position="497"/>
        <end position="530"/>
    </location>
</feature>
<accession>K0R4B3</accession>
<keyword evidence="6" id="KW-1185">Reference proteome</keyword>
<feature type="region of interest" description="Disordered" evidence="4">
    <location>
        <begin position="1"/>
        <end position="20"/>
    </location>
</feature>
<evidence type="ECO:0000313" key="5">
    <source>
        <dbReference type="EMBL" id="EJK46479.1"/>
    </source>
</evidence>
<dbReference type="SUPFAM" id="SSF48452">
    <property type="entry name" value="TPR-like"/>
    <property type="match status" value="5"/>
</dbReference>
<protein>
    <recommendedName>
        <fullName evidence="7">MalT-like TPR region domain-containing protein</fullName>
    </recommendedName>
</protein>
<dbReference type="Pfam" id="PF13424">
    <property type="entry name" value="TPR_12"/>
    <property type="match status" value="7"/>
</dbReference>
<dbReference type="InterPro" id="IPR019734">
    <property type="entry name" value="TPR_rpt"/>
</dbReference>
<gene>
    <name evidence="5" type="ORF">THAOC_34851</name>
</gene>
<dbReference type="PANTHER" id="PTHR45641">
    <property type="entry name" value="TETRATRICOPEPTIDE REPEAT PROTEIN (AFU_ORTHOLOGUE AFUA_6G03870)"/>
    <property type="match status" value="1"/>
</dbReference>
<comment type="caution">
    <text evidence="5">The sequence shown here is derived from an EMBL/GenBank/DDBJ whole genome shotgun (WGS) entry which is preliminary data.</text>
</comment>
<feature type="non-terminal residue" evidence="5">
    <location>
        <position position="1"/>
    </location>
</feature>
<dbReference type="PANTHER" id="PTHR45641:SF19">
    <property type="entry name" value="NEPHROCYSTIN-3"/>
    <property type="match status" value="1"/>
</dbReference>
<proteinExistence type="predicted"/>
<dbReference type="Pfam" id="PF13374">
    <property type="entry name" value="TPR_10"/>
    <property type="match status" value="1"/>
</dbReference>
<dbReference type="Proteomes" id="UP000266841">
    <property type="component" value="Unassembled WGS sequence"/>
</dbReference>
<dbReference type="Gene3D" id="1.25.40.10">
    <property type="entry name" value="Tetratricopeptide repeat domain"/>
    <property type="match status" value="5"/>
</dbReference>
<dbReference type="SMART" id="SM00028">
    <property type="entry name" value="TPR"/>
    <property type="match status" value="21"/>
</dbReference>
<feature type="repeat" description="TPR" evidence="3">
    <location>
        <begin position="1050"/>
        <end position="1083"/>
    </location>
</feature>
<keyword evidence="2 3" id="KW-0802">TPR repeat</keyword>
<dbReference type="OrthoDB" id="47431at2759"/>
<dbReference type="OMA" id="PTNAGWQ"/>